<dbReference type="OrthoDB" id="6120347at2759"/>
<dbReference type="GO" id="GO:0007165">
    <property type="term" value="P:signal transduction"/>
    <property type="evidence" value="ECO:0007669"/>
    <property type="project" value="InterPro"/>
</dbReference>
<dbReference type="InterPro" id="IPR011029">
    <property type="entry name" value="DEATH-like_dom_sf"/>
</dbReference>
<sequence length="152" mass="17443">MSTHKWDGLQSNYHWYGNLKFFALCDWKQKANGATFGALKYVLLHVKEDPHILCEVSLLEEVLASPLDEFLLDNLSNNIGNDNLLFGLELGFEGVELQDIVYQHKTRLIDQTREILKRWSQLHQPLSVLAKSIQSYRQSLPDASKVDAVVIF</sequence>
<keyword evidence="3" id="KW-1185">Reference proteome</keyword>
<dbReference type="AlphaFoldDB" id="A0A6J8E5J9"/>
<feature type="domain" description="Death" evidence="1">
    <location>
        <begin position="68"/>
        <end position="152"/>
    </location>
</feature>
<evidence type="ECO:0000259" key="1">
    <source>
        <dbReference type="PROSITE" id="PS50017"/>
    </source>
</evidence>
<evidence type="ECO:0000313" key="3">
    <source>
        <dbReference type="Proteomes" id="UP000507470"/>
    </source>
</evidence>
<organism evidence="2 3">
    <name type="scientific">Mytilus coruscus</name>
    <name type="common">Sea mussel</name>
    <dbReference type="NCBI Taxonomy" id="42192"/>
    <lineage>
        <taxon>Eukaryota</taxon>
        <taxon>Metazoa</taxon>
        <taxon>Spiralia</taxon>
        <taxon>Lophotrochozoa</taxon>
        <taxon>Mollusca</taxon>
        <taxon>Bivalvia</taxon>
        <taxon>Autobranchia</taxon>
        <taxon>Pteriomorphia</taxon>
        <taxon>Mytilida</taxon>
        <taxon>Mytiloidea</taxon>
        <taxon>Mytilidae</taxon>
        <taxon>Mytilinae</taxon>
        <taxon>Mytilus</taxon>
    </lineage>
</organism>
<dbReference type="EMBL" id="CACVKT020008403">
    <property type="protein sequence ID" value="CAC5415313.1"/>
    <property type="molecule type" value="Genomic_DNA"/>
</dbReference>
<protein>
    <recommendedName>
        <fullName evidence="1">Death domain-containing protein</fullName>
    </recommendedName>
</protein>
<dbReference type="SUPFAM" id="SSF47986">
    <property type="entry name" value="DEATH domain"/>
    <property type="match status" value="1"/>
</dbReference>
<name>A0A6J8E5J9_MYTCO</name>
<proteinExistence type="predicted"/>
<accession>A0A6J8E5J9</accession>
<evidence type="ECO:0000313" key="2">
    <source>
        <dbReference type="EMBL" id="CAC5415313.1"/>
    </source>
</evidence>
<gene>
    <name evidence="2" type="ORF">MCOR_48017</name>
</gene>
<dbReference type="CDD" id="cd01670">
    <property type="entry name" value="Death"/>
    <property type="match status" value="1"/>
</dbReference>
<dbReference type="PROSITE" id="PS50017">
    <property type="entry name" value="DEATH_DOMAIN"/>
    <property type="match status" value="1"/>
</dbReference>
<dbReference type="InterPro" id="IPR000488">
    <property type="entry name" value="Death_dom"/>
</dbReference>
<dbReference type="Gene3D" id="1.10.533.10">
    <property type="entry name" value="Death Domain, Fas"/>
    <property type="match status" value="1"/>
</dbReference>
<reference evidence="2 3" key="1">
    <citation type="submission" date="2020-06" db="EMBL/GenBank/DDBJ databases">
        <authorList>
            <person name="Li R."/>
            <person name="Bekaert M."/>
        </authorList>
    </citation>
    <scope>NUCLEOTIDE SEQUENCE [LARGE SCALE GENOMIC DNA]</scope>
    <source>
        <strain evidence="3">wild</strain>
    </source>
</reference>
<dbReference type="Proteomes" id="UP000507470">
    <property type="component" value="Unassembled WGS sequence"/>
</dbReference>